<dbReference type="InterPro" id="IPR031961">
    <property type="entry name" value="DUF4780"/>
</dbReference>
<dbReference type="GeneID" id="126886236"/>
<sequence length="546" mass="60414">MDKKELKGKKIQREYTAKSKKKKEGKHSPSTSREAPREAGKSRTGPSDSIVGIHHKGKSEGEPGGRDDPLRRGLSGAGCRWYLRYLSQGISPETARKKALEHKSQEPASQKRKRTETVISPAQKEVKRKKEEVGEQTTTSVGMSSYAAALKSEKIAILPKGFPENTLSAEQQTLVEEAIVQEMFAGWEHKLQFGGIHFKPDYLVVDCETPQSAEWLRLKVPQIRKWEGGELTTCKGDDIPRSHVVTVFLPRSKGLSAEKLLQLIEVQNEGLAIGRWKVLSAKEEAAGQLLRAAIDELSCAALRKNGCTIFYRFGKIPVHGIKRETEKETPGSSGGLVTTEVEEAPPVPSASRGTDVPGGAESVGDHHSTDLYRDSEDMETAEATNVEEDKDKTLVGGEEDVTDENDTQVIIDSNDEVVFENDMQVITESNDEVVFTNDTQFIIESNDEVVFESENKLCGEVVRQEISREDNVEGNIQESPENELPITHQTIQVNDVALSTIKMPVAVKKRGRPKGQGLAAIGLPKKKKRNPKSFPNKSRVPFQRND</sequence>
<evidence type="ECO:0000256" key="1">
    <source>
        <dbReference type="SAM" id="MobiDB-lite"/>
    </source>
</evidence>
<evidence type="ECO:0000259" key="2">
    <source>
        <dbReference type="Pfam" id="PF16012"/>
    </source>
</evidence>
<evidence type="ECO:0000313" key="3">
    <source>
        <dbReference type="EnsemblMetazoa" id="XP_050509057.1"/>
    </source>
</evidence>
<name>A0ABM5KFS8_DIAVI</name>
<feature type="domain" description="DUF4780" evidence="2">
    <location>
        <begin position="154"/>
        <end position="318"/>
    </location>
</feature>
<keyword evidence="4" id="KW-1185">Reference proteome</keyword>
<feature type="compositionally biased region" description="Basic and acidic residues" evidence="1">
    <location>
        <begin position="58"/>
        <end position="71"/>
    </location>
</feature>
<evidence type="ECO:0000313" key="4">
    <source>
        <dbReference type="Proteomes" id="UP001652700"/>
    </source>
</evidence>
<feature type="region of interest" description="Disordered" evidence="1">
    <location>
        <begin position="94"/>
        <end position="136"/>
    </location>
</feature>
<accession>A0ABM5KFS8</accession>
<feature type="region of interest" description="Disordered" evidence="1">
    <location>
        <begin position="1"/>
        <end position="72"/>
    </location>
</feature>
<reference evidence="3" key="1">
    <citation type="submission" date="2025-05" db="UniProtKB">
        <authorList>
            <consortium name="EnsemblMetazoa"/>
        </authorList>
    </citation>
    <scope>IDENTIFICATION</scope>
</reference>
<dbReference type="Pfam" id="PF16012">
    <property type="entry name" value="DUF4780"/>
    <property type="match status" value="1"/>
</dbReference>
<protein>
    <recommendedName>
        <fullName evidence="2">DUF4780 domain-containing protein</fullName>
    </recommendedName>
</protein>
<feature type="region of interest" description="Disordered" evidence="1">
    <location>
        <begin position="508"/>
        <end position="546"/>
    </location>
</feature>
<dbReference type="RefSeq" id="XP_050509057.1">
    <property type="nucleotide sequence ID" value="XM_050653100.1"/>
</dbReference>
<feature type="compositionally biased region" description="Basic and acidic residues" evidence="1">
    <location>
        <begin position="124"/>
        <end position="133"/>
    </location>
</feature>
<feature type="compositionally biased region" description="Basic and acidic residues" evidence="1">
    <location>
        <begin position="363"/>
        <end position="375"/>
    </location>
</feature>
<feature type="compositionally biased region" description="Acidic residues" evidence="1">
    <location>
        <begin position="376"/>
        <end position="386"/>
    </location>
</feature>
<dbReference type="EnsemblMetazoa" id="XM_050653100.1">
    <property type="protein sequence ID" value="XP_050509057.1"/>
    <property type="gene ID" value="LOC126886236"/>
</dbReference>
<feature type="compositionally biased region" description="Basic residues" evidence="1">
    <location>
        <begin position="1"/>
        <end position="10"/>
    </location>
</feature>
<feature type="region of interest" description="Disordered" evidence="1">
    <location>
        <begin position="324"/>
        <end position="393"/>
    </location>
</feature>
<proteinExistence type="predicted"/>
<dbReference type="Proteomes" id="UP001652700">
    <property type="component" value="Unplaced"/>
</dbReference>
<organism evidence="3 4">
    <name type="scientific">Diabrotica virgifera virgifera</name>
    <name type="common">western corn rootworm</name>
    <dbReference type="NCBI Taxonomy" id="50390"/>
    <lineage>
        <taxon>Eukaryota</taxon>
        <taxon>Metazoa</taxon>
        <taxon>Ecdysozoa</taxon>
        <taxon>Arthropoda</taxon>
        <taxon>Hexapoda</taxon>
        <taxon>Insecta</taxon>
        <taxon>Pterygota</taxon>
        <taxon>Neoptera</taxon>
        <taxon>Endopterygota</taxon>
        <taxon>Coleoptera</taxon>
        <taxon>Polyphaga</taxon>
        <taxon>Cucujiformia</taxon>
        <taxon>Chrysomeloidea</taxon>
        <taxon>Chrysomelidae</taxon>
        <taxon>Galerucinae</taxon>
        <taxon>Diabroticina</taxon>
        <taxon>Diabroticites</taxon>
        <taxon>Diabrotica</taxon>
    </lineage>
</organism>
<feature type="compositionally biased region" description="Basic and acidic residues" evidence="1">
    <location>
        <begin position="94"/>
        <end position="105"/>
    </location>
</feature>